<evidence type="ECO:0000256" key="6">
    <source>
        <dbReference type="SAM" id="Phobius"/>
    </source>
</evidence>
<evidence type="ECO:0000256" key="5">
    <source>
        <dbReference type="ARBA" id="ARBA00023136"/>
    </source>
</evidence>
<dbReference type="Pfam" id="PF03706">
    <property type="entry name" value="LPG_synthase_TM"/>
    <property type="match status" value="1"/>
</dbReference>
<evidence type="ECO:0000256" key="1">
    <source>
        <dbReference type="ARBA" id="ARBA00004651"/>
    </source>
</evidence>
<name>A0A5B8V9K9_9BACT</name>
<protein>
    <recommendedName>
        <fullName evidence="9">Flippase-like domain-containing protein</fullName>
    </recommendedName>
</protein>
<dbReference type="KEGG" id="pgin:FRZ67_09635"/>
<evidence type="ECO:0000256" key="3">
    <source>
        <dbReference type="ARBA" id="ARBA00022692"/>
    </source>
</evidence>
<dbReference type="Proteomes" id="UP000321533">
    <property type="component" value="Chromosome"/>
</dbReference>
<keyword evidence="5 6" id="KW-0472">Membrane</keyword>
<keyword evidence="8" id="KW-1185">Reference proteome</keyword>
<evidence type="ECO:0000313" key="8">
    <source>
        <dbReference type="Proteomes" id="UP000321533"/>
    </source>
</evidence>
<dbReference type="EMBL" id="CP042435">
    <property type="protein sequence ID" value="QEC67541.1"/>
    <property type="molecule type" value="Genomic_DNA"/>
</dbReference>
<evidence type="ECO:0000256" key="2">
    <source>
        <dbReference type="ARBA" id="ARBA00022475"/>
    </source>
</evidence>
<dbReference type="RefSeq" id="WP_147189348.1">
    <property type="nucleotide sequence ID" value="NZ_CP042435.1"/>
</dbReference>
<proteinExistence type="predicted"/>
<feature type="transmembrane region" description="Helical" evidence="6">
    <location>
        <begin position="51"/>
        <end position="69"/>
    </location>
</feature>
<gene>
    <name evidence="7" type="ORF">FRZ67_09635</name>
</gene>
<dbReference type="AlphaFoldDB" id="A0A5B8V9K9"/>
<keyword evidence="2" id="KW-1003">Cell membrane</keyword>
<organism evidence="7 8">
    <name type="scientific">Panacibacter ginsenosidivorans</name>
    <dbReference type="NCBI Taxonomy" id="1813871"/>
    <lineage>
        <taxon>Bacteria</taxon>
        <taxon>Pseudomonadati</taxon>
        <taxon>Bacteroidota</taxon>
        <taxon>Chitinophagia</taxon>
        <taxon>Chitinophagales</taxon>
        <taxon>Chitinophagaceae</taxon>
        <taxon>Panacibacter</taxon>
    </lineage>
</organism>
<dbReference type="GO" id="GO:0005886">
    <property type="term" value="C:plasma membrane"/>
    <property type="evidence" value="ECO:0007669"/>
    <property type="project" value="UniProtKB-SubCell"/>
</dbReference>
<feature type="transmembrane region" description="Helical" evidence="6">
    <location>
        <begin position="257"/>
        <end position="276"/>
    </location>
</feature>
<feature type="transmembrane region" description="Helical" evidence="6">
    <location>
        <begin position="9"/>
        <end position="31"/>
    </location>
</feature>
<reference evidence="7 8" key="1">
    <citation type="journal article" date="2016" name="Int. J. Syst. Evol. Microbiol.">
        <title>Panacibacter ginsenosidivorans gen. nov., sp. nov., with ginsenoside converting activity isolated from soil of a ginseng field.</title>
        <authorList>
            <person name="Siddiqi M.Z."/>
            <person name="Muhammad Shafi S."/>
            <person name="Choi K.D."/>
            <person name="Im W.T."/>
        </authorList>
    </citation>
    <scope>NUCLEOTIDE SEQUENCE [LARGE SCALE GENOMIC DNA]</scope>
    <source>
        <strain evidence="7 8">Gsoil1550</strain>
    </source>
</reference>
<accession>A0A5B8V9K9</accession>
<keyword evidence="4 6" id="KW-1133">Transmembrane helix</keyword>
<dbReference type="OrthoDB" id="1121314at2"/>
<feature type="transmembrane region" description="Helical" evidence="6">
    <location>
        <begin position="168"/>
        <end position="189"/>
    </location>
</feature>
<comment type="subcellular location">
    <subcellularLocation>
        <location evidence="1">Cell membrane</location>
        <topology evidence="1">Multi-pass membrane protein</topology>
    </subcellularLocation>
</comment>
<feature type="transmembrane region" description="Helical" evidence="6">
    <location>
        <begin position="297"/>
        <end position="325"/>
    </location>
</feature>
<feature type="transmembrane region" description="Helical" evidence="6">
    <location>
        <begin position="126"/>
        <end position="148"/>
    </location>
</feature>
<evidence type="ECO:0008006" key="9">
    <source>
        <dbReference type="Google" id="ProtNLM"/>
    </source>
</evidence>
<keyword evidence="3 6" id="KW-0812">Transmembrane</keyword>
<evidence type="ECO:0000313" key="7">
    <source>
        <dbReference type="EMBL" id="QEC67541.1"/>
    </source>
</evidence>
<dbReference type="InterPro" id="IPR022791">
    <property type="entry name" value="L-PG_synthase/AglD"/>
</dbReference>
<evidence type="ECO:0000256" key="4">
    <source>
        <dbReference type="ARBA" id="ARBA00022989"/>
    </source>
</evidence>
<sequence>MSLKKKYKIWINYVIGPLLFIILSFSIYYKVKNQTGLEETKDLLNSAVSGNNLWLLLLLVLLMCVNWGIEARKWHLLVSRVQPVNYFTAYKAVLSGVSLSLFVPNGIGDYAGRLVYMQEGNRLKSITLTLVGSMAQLIITLTAGLAGLLYLSKGSWLELEQFKGLSVYWVNGIIFMIAMGALLMLFIFFKLNWLTIMFEKIPFVNKYRFMVENLETISRGDLTRILSLSAGRYCVFVVQYLIMLHIFNVQLNTADAVSSVGVLFLVLAILPTIPVADLGMRGEAGLQLFGLLSLNKLGIIATTAGIWLINLILPAVAGSLFILGIKLFRNR</sequence>